<evidence type="ECO:0000256" key="9">
    <source>
        <dbReference type="ARBA" id="ARBA00023136"/>
    </source>
</evidence>
<dbReference type="GO" id="GO:0009425">
    <property type="term" value="C:bacterial-type flagellum basal body"/>
    <property type="evidence" value="ECO:0007669"/>
    <property type="project" value="InterPro"/>
</dbReference>
<dbReference type="GO" id="GO:0005886">
    <property type="term" value="C:plasma membrane"/>
    <property type="evidence" value="ECO:0007669"/>
    <property type="project" value="UniProtKB-SubCell"/>
</dbReference>
<evidence type="ECO:0000256" key="1">
    <source>
        <dbReference type="ARBA" id="ARBA00002254"/>
    </source>
</evidence>
<keyword evidence="5 10" id="KW-0145">Chemotaxis</keyword>
<dbReference type="GO" id="GO:0006935">
    <property type="term" value="P:chemotaxis"/>
    <property type="evidence" value="ECO:0007669"/>
    <property type="project" value="UniProtKB-KW"/>
</dbReference>
<evidence type="ECO:0000256" key="2">
    <source>
        <dbReference type="ARBA" id="ARBA00004162"/>
    </source>
</evidence>
<dbReference type="OrthoDB" id="2156763at2"/>
<keyword evidence="11" id="KW-0969">Cilium</keyword>
<reference evidence="11 12" key="1">
    <citation type="submission" date="2016-10" db="EMBL/GenBank/DDBJ databases">
        <authorList>
            <person name="de Groot N.N."/>
        </authorList>
    </citation>
    <scope>NUCLEOTIDE SEQUENCE [LARGE SCALE GENOMIC DNA]</scope>
    <source>
        <strain evidence="11 12">DSM 27630</strain>
    </source>
</reference>
<keyword evidence="11" id="KW-0282">Flagellum</keyword>
<comment type="similarity">
    <text evidence="3 10">Belongs to the FliL family.</text>
</comment>
<dbReference type="Proteomes" id="UP000198668">
    <property type="component" value="Unassembled WGS sequence"/>
</dbReference>
<keyword evidence="8 10" id="KW-1133">Transmembrane helix</keyword>
<proteinExistence type="inferred from homology"/>
<evidence type="ECO:0000256" key="3">
    <source>
        <dbReference type="ARBA" id="ARBA00008281"/>
    </source>
</evidence>
<protein>
    <recommendedName>
        <fullName evidence="10">Flagellar protein FliL</fullName>
    </recommendedName>
</protein>
<comment type="function">
    <text evidence="1 10">Controls the rotational direction of flagella during chemotaxis.</text>
</comment>
<keyword evidence="11" id="KW-0966">Cell projection</keyword>
<evidence type="ECO:0000313" key="12">
    <source>
        <dbReference type="Proteomes" id="UP000198668"/>
    </source>
</evidence>
<evidence type="ECO:0000256" key="8">
    <source>
        <dbReference type="ARBA" id="ARBA00022989"/>
    </source>
</evidence>
<dbReference type="RefSeq" id="WP_092090709.1">
    <property type="nucleotide sequence ID" value="NZ_FOQE01000001.1"/>
</dbReference>
<name>A0A1I3ANS2_9LACT</name>
<organism evidence="11 12">
    <name type="scientific">Pisciglobus halotolerans</name>
    <dbReference type="NCBI Taxonomy" id="745365"/>
    <lineage>
        <taxon>Bacteria</taxon>
        <taxon>Bacillati</taxon>
        <taxon>Bacillota</taxon>
        <taxon>Bacilli</taxon>
        <taxon>Lactobacillales</taxon>
        <taxon>Carnobacteriaceae</taxon>
    </lineage>
</organism>
<dbReference type="PANTHER" id="PTHR35091">
    <property type="entry name" value="FLAGELLAR PROTEIN FLIL"/>
    <property type="match status" value="1"/>
</dbReference>
<keyword evidence="12" id="KW-1185">Reference proteome</keyword>
<feature type="transmembrane region" description="Helical" evidence="10">
    <location>
        <begin position="14"/>
        <end position="34"/>
    </location>
</feature>
<evidence type="ECO:0000256" key="7">
    <source>
        <dbReference type="ARBA" id="ARBA00022779"/>
    </source>
</evidence>
<comment type="subcellular location">
    <subcellularLocation>
        <location evidence="2">Cell membrane</location>
        <topology evidence="2">Single-pass membrane protein</topology>
    </subcellularLocation>
</comment>
<evidence type="ECO:0000313" key="11">
    <source>
        <dbReference type="EMBL" id="SFH51379.1"/>
    </source>
</evidence>
<dbReference type="EMBL" id="FOQE01000001">
    <property type="protein sequence ID" value="SFH51379.1"/>
    <property type="molecule type" value="Genomic_DNA"/>
</dbReference>
<gene>
    <name evidence="11" type="ORF">SAMN04489868_10155</name>
</gene>
<keyword evidence="6 10" id="KW-0812">Transmembrane</keyword>
<evidence type="ECO:0000256" key="4">
    <source>
        <dbReference type="ARBA" id="ARBA00022475"/>
    </source>
</evidence>
<keyword evidence="9 10" id="KW-0472">Membrane</keyword>
<evidence type="ECO:0000256" key="5">
    <source>
        <dbReference type="ARBA" id="ARBA00022500"/>
    </source>
</evidence>
<dbReference type="AlphaFoldDB" id="A0A1I3ANS2"/>
<sequence length="154" mass="17016">MKESGKTDNKLKKILIVVIILLVLSVGSLLGIGLKSGKAKEMVEAAMNPEVETTVPLEEFLVNLDEDKAVGSQYLKIELSVYSMDKEAEKLLTENAAQVRDAVITVLHSQTPETIFKKDQSGSLIVKHEIVEKINDVLEQPIVQDVYITNIVVQ</sequence>
<accession>A0A1I3ANS2</accession>
<dbReference type="GO" id="GO:0071978">
    <property type="term" value="P:bacterial-type flagellum-dependent swarming motility"/>
    <property type="evidence" value="ECO:0007669"/>
    <property type="project" value="TreeGrafter"/>
</dbReference>
<evidence type="ECO:0000256" key="6">
    <source>
        <dbReference type="ARBA" id="ARBA00022692"/>
    </source>
</evidence>
<dbReference type="Pfam" id="PF03748">
    <property type="entry name" value="FliL"/>
    <property type="match status" value="1"/>
</dbReference>
<dbReference type="InterPro" id="IPR005503">
    <property type="entry name" value="FliL"/>
</dbReference>
<evidence type="ECO:0000256" key="10">
    <source>
        <dbReference type="RuleBase" id="RU364125"/>
    </source>
</evidence>
<keyword evidence="7 10" id="KW-0283">Flagellar rotation</keyword>
<keyword evidence="4 10" id="KW-1003">Cell membrane</keyword>
<dbReference type="PANTHER" id="PTHR35091:SF2">
    <property type="entry name" value="FLAGELLAR PROTEIN FLIL"/>
    <property type="match status" value="1"/>
</dbReference>